<dbReference type="InParanoid" id="A0A1X7U9D5"/>
<feature type="compositionally biased region" description="Basic and acidic residues" evidence="1">
    <location>
        <begin position="16"/>
        <end position="59"/>
    </location>
</feature>
<organism evidence="2">
    <name type="scientific">Amphimedon queenslandica</name>
    <name type="common">Sponge</name>
    <dbReference type="NCBI Taxonomy" id="400682"/>
    <lineage>
        <taxon>Eukaryota</taxon>
        <taxon>Metazoa</taxon>
        <taxon>Porifera</taxon>
        <taxon>Demospongiae</taxon>
        <taxon>Heteroscleromorpha</taxon>
        <taxon>Haplosclerida</taxon>
        <taxon>Niphatidae</taxon>
        <taxon>Amphimedon</taxon>
    </lineage>
</organism>
<name>A0A1X7U9D5_AMPQE</name>
<protein>
    <submittedName>
        <fullName evidence="2">Uncharacterized protein</fullName>
    </submittedName>
</protein>
<feature type="region of interest" description="Disordered" evidence="1">
    <location>
        <begin position="14"/>
        <end position="64"/>
    </location>
</feature>
<reference evidence="2" key="1">
    <citation type="submission" date="2017-05" db="UniProtKB">
        <authorList>
            <consortium name="EnsemblMetazoa"/>
        </authorList>
    </citation>
    <scope>IDENTIFICATION</scope>
</reference>
<evidence type="ECO:0000313" key="2">
    <source>
        <dbReference type="EnsemblMetazoa" id="Aqu2.1.24094_001"/>
    </source>
</evidence>
<feature type="region of interest" description="Disordered" evidence="1">
    <location>
        <begin position="176"/>
        <end position="214"/>
    </location>
</feature>
<proteinExistence type="predicted"/>
<dbReference type="AlphaFoldDB" id="A0A1X7U9D5"/>
<dbReference type="EnsemblMetazoa" id="Aqu2.1.24094_001">
    <property type="protein sequence ID" value="Aqu2.1.24094_001"/>
    <property type="gene ID" value="Aqu2.1.24094"/>
</dbReference>
<feature type="compositionally biased region" description="Polar residues" evidence="1">
    <location>
        <begin position="184"/>
        <end position="200"/>
    </location>
</feature>
<accession>A0A1X7U9D5</accession>
<evidence type="ECO:0000256" key="1">
    <source>
        <dbReference type="SAM" id="MobiDB-lite"/>
    </source>
</evidence>
<sequence length="214" mass="23673">MNALIYLLENLGTPKEISKTTNARDKVPGNDEGPKDKRAMPPKPENKEIKTRGSHDDQRSTSSSHCLTSVTPIWKIQFSFQGNSSSPAILQGITERLDSSTESEQLALRHSLHPVISCHKGVREVEHPADELVWEESGLKATRPPDRIGCILQRVESIMPRDTDWRSLVPAGVTTGHKLPRAASSDTSCQNLLKGSQKQECSAPRQPHSISLRK</sequence>